<feature type="transmembrane region" description="Helical" evidence="1">
    <location>
        <begin position="209"/>
        <end position="231"/>
    </location>
</feature>
<dbReference type="NCBIfam" id="NF047321">
    <property type="entry name" value="SCO7613_CTERM"/>
    <property type="match status" value="1"/>
</dbReference>
<keyword evidence="1" id="KW-0812">Transmembrane</keyword>
<keyword evidence="3" id="KW-1185">Reference proteome</keyword>
<feature type="transmembrane region" description="Helical" evidence="1">
    <location>
        <begin position="121"/>
        <end position="139"/>
    </location>
</feature>
<feature type="transmembrane region" description="Helical" evidence="1">
    <location>
        <begin position="614"/>
        <end position="631"/>
    </location>
</feature>
<protein>
    <submittedName>
        <fullName evidence="2">Uncharacterized protein</fullName>
    </submittedName>
</protein>
<feature type="transmembrane region" description="Helical" evidence="1">
    <location>
        <begin position="498"/>
        <end position="521"/>
    </location>
</feature>
<feature type="transmembrane region" description="Helical" evidence="1">
    <location>
        <begin position="533"/>
        <end position="551"/>
    </location>
</feature>
<organism evidence="2 3">
    <name type="scientific">Nocardioides aquaticus</name>
    <dbReference type="NCBI Taxonomy" id="160826"/>
    <lineage>
        <taxon>Bacteria</taxon>
        <taxon>Bacillati</taxon>
        <taxon>Actinomycetota</taxon>
        <taxon>Actinomycetes</taxon>
        <taxon>Propionibacteriales</taxon>
        <taxon>Nocardioidaceae</taxon>
        <taxon>Nocardioides</taxon>
    </lineage>
</organism>
<feature type="transmembrane region" description="Helical" evidence="1">
    <location>
        <begin position="558"/>
        <end position="573"/>
    </location>
</feature>
<dbReference type="InterPro" id="IPR058062">
    <property type="entry name" value="SCO7613_C"/>
</dbReference>
<feature type="transmembrane region" description="Helical" evidence="1">
    <location>
        <begin position="268"/>
        <end position="291"/>
    </location>
</feature>
<dbReference type="Proteomes" id="UP000679307">
    <property type="component" value="Chromosome"/>
</dbReference>
<feature type="transmembrane region" description="Helical" evidence="1">
    <location>
        <begin position="347"/>
        <end position="367"/>
    </location>
</feature>
<feature type="transmembrane region" description="Helical" evidence="1">
    <location>
        <begin position="311"/>
        <end position="335"/>
    </location>
</feature>
<sequence>MTWSWLGVEGRTAVLLLLTGGAATAAVVLAHRPLPVAAEALTTVALGLVALDVLGVRSSGWLGPLGGGGTTAVVGTAVGLASVALVAATRQRVAAPVAAQVGGALGLLLLAGGTVVATGHLTSTAAATVLAASLLAALAHRLDLRTAADAAAVVATAWWLGLTTVGLADAAAAPSVRGLVLDGAGAGLLSAGLLALLPLAHPAVRRSRVAGPAAVAVSTLLLTLLAVVPLADEGAGTLLVGCLVGLAAWTVVVAAAGRTGLRDRTAAIAAPQLVLALPAALVALDLVAAAVDNVARLAERVGSPGGVPLDAVLGSTVTAAAPALLVPTTCLVAVAGAVHLPARHRRTGFLAAVALAVPASAVALAAVPVPLALVVAVAAVPGLLAATAALVAPAALEGRHRTPLLLAAAGAAGTSLAAALPSAALTALVLLPVAVVAGQVALDGDAGTRTRTAADAALPLALGGLAWSVADVTGLAVADRALPVLLVVGALAVLRPRLAVELGATAAALPATLTALAAVAASPATSVTGSASVSLALHLTLAGALLAASAAMHPSRRLLAWPGGLLLAAATWVRLADLGVSAPEAYTLPTALVLVAVGVVRLRRDADAPTRTTLLPGLVLATLPSLLVVLAEDPVSPRAAALGLGCLVLLLAGARLRWSAPVVVGGAAGAVLVAAELVPYAAVVPQWLLLAAAGAVLTAVGVTWEDRSADARRAARYLVRLR</sequence>
<dbReference type="RefSeq" id="WP_214057883.1">
    <property type="nucleotide sequence ID" value="NZ_CP075371.1"/>
</dbReference>
<feature type="transmembrane region" description="Helical" evidence="1">
    <location>
        <begin position="179"/>
        <end position="197"/>
    </location>
</feature>
<proteinExistence type="predicted"/>
<feature type="transmembrane region" description="Helical" evidence="1">
    <location>
        <begin position="373"/>
        <end position="392"/>
    </location>
</feature>
<feature type="transmembrane region" description="Helical" evidence="1">
    <location>
        <begin position="585"/>
        <end position="602"/>
    </location>
</feature>
<feature type="transmembrane region" description="Helical" evidence="1">
    <location>
        <begin position="404"/>
        <end position="437"/>
    </location>
</feature>
<gene>
    <name evidence="2" type="ORF">ENKNEFLB_00655</name>
</gene>
<feature type="transmembrane region" description="Helical" evidence="1">
    <location>
        <begin position="93"/>
        <end position="115"/>
    </location>
</feature>
<reference evidence="2 3" key="1">
    <citation type="submission" date="2021-05" db="EMBL/GenBank/DDBJ databases">
        <title>Complete genome of Nocardioides aquaticus KCTC 9944T isolated from meromictic and hypersaline Ekho Lake, Antarctica.</title>
        <authorList>
            <person name="Hwang K."/>
            <person name="Kim K.M."/>
            <person name="Choe H."/>
        </authorList>
    </citation>
    <scope>NUCLEOTIDE SEQUENCE [LARGE SCALE GENOMIC DNA]</scope>
    <source>
        <strain evidence="2 3">KCTC 9944</strain>
    </source>
</reference>
<keyword evidence="1" id="KW-0472">Membrane</keyword>
<feature type="transmembrane region" description="Helical" evidence="1">
    <location>
        <begin position="151"/>
        <end position="173"/>
    </location>
</feature>
<keyword evidence="1" id="KW-1133">Transmembrane helix</keyword>
<evidence type="ECO:0000256" key="1">
    <source>
        <dbReference type="SAM" id="Phobius"/>
    </source>
</evidence>
<name>A0ABX8ECT5_9ACTN</name>
<accession>A0ABX8ECT5</accession>
<feature type="transmembrane region" description="Helical" evidence="1">
    <location>
        <begin position="661"/>
        <end position="681"/>
    </location>
</feature>
<feature type="transmembrane region" description="Helical" evidence="1">
    <location>
        <begin position="61"/>
        <end position="86"/>
    </location>
</feature>
<feature type="transmembrane region" description="Helical" evidence="1">
    <location>
        <begin position="637"/>
        <end position="654"/>
    </location>
</feature>
<feature type="transmembrane region" description="Helical" evidence="1">
    <location>
        <begin position="12"/>
        <end position="29"/>
    </location>
</feature>
<evidence type="ECO:0000313" key="2">
    <source>
        <dbReference type="EMBL" id="QVT78282.1"/>
    </source>
</evidence>
<feature type="transmembrane region" description="Helical" evidence="1">
    <location>
        <begin position="687"/>
        <end position="704"/>
    </location>
</feature>
<feature type="transmembrane region" description="Helical" evidence="1">
    <location>
        <begin position="36"/>
        <end position="55"/>
    </location>
</feature>
<feature type="transmembrane region" description="Helical" evidence="1">
    <location>
        <begin position="237"/>
        <end position="256"/>
    </location>
</feature>
<dbReference type="EMBL" id="CP075371">
    <property type="protein sequence ID" value="QVT78282.1"/>
    <property type="molecule type" value="Genomic_DNA"/>
</dbReference>
<evidence type="ECO:0000313" key="3">
    <source>
        <dbReference type="Proteomes" id="UP000679307"/>
    </source>
</evidence>